<dbReference type="PANTHER" id="PTHR16305">
    <property type="entry name" value="TESTICULAR SOLUBLE ADENYLYL CYCLASE"/>
    <property type="match status" value="1"/>
</dbReference>
<dbReference type="GO" id="GO:0004016">
    <property type="term" value="F:adenylate cyclase activity"/>
    <property type="evidence" value="ECO:0007669"/>
    <property type="project" value="TreeGrafter"/>
</dbReference>
<organism evidence="4 5">
    <name type="scientific">Amycolatopsis suaedae</name>
    <dbReference type="NCBI Taxonomy" id="2510978"/>
    <lineage>
        <taxon>Bacteria</taxon>
        <taxon>Bacillati</taxon>
        <taxon>Actinomycetota</taxon>
        <taxon>Actinomycetes</taxon>
        <taxon>Pseudonocardiales</taxon>
        <taxon>Pseudonocardiaceae</taxon>
        <taxon>Amycolatopsis</taxon>
    </lineage>
</organism>
<evidence type="ECO:0000256" key="2">
    <source>
        <dbReference type="ARBA" id="ARBA00022840"/>
    </source>
</evidence>
<dbReference type="Proteomes" id="UP000292003">
    <property type="component" value="Unassembled WGS sequence"/>
</dbReference>
<dbReference type="GO" id="GO:0006355">
    <property type="term" value="P:regulation of DNA-templated transcription"/>
    <property type="evidence" value="ECO:0007669"/>
    <property type="project" value="InterPro"/>
</dbReference>
<dbReference type="Pfam" id="PF13191">
    <property type="entry name" value="AAA_16"/>
    <property type="match status" value="1"/>
</dbReference>
<feature type="domain" description="HTH luxR-type" evidence="3">
    <location>
        <begin position="767"/>
        <end position="824"/>
    </location>
</feature>
<evidence type="ECO:0000259" key="3">
    <source>
        <dbReference type="SMART" id="SM00421"/>
    </source>
</evidence>
<keyword evidence="2" id="KW-0067">ATP-binding</keyword>
<dbReference type="OrthoDB" id="4335782at2"/>
<dbReference type="SMART" id="SM00421">
    <property type="entry name" value="HTH_LUXR"/>
    <property type="match status" value="1"/>
</dbReference>
<dbReference type="InterPro" id="IPR027417">
    <property type="entry name" value="P-loop_NTPase"/>
</dbReference>
<proteinExistence type="predicted"/>
<name>A0A4Q7IYV1_9PSEU</name>
<dbReference type="GO" id="GO:0005737">
    <property type="term" value="C:cytoplasm"/>
    <property type="evidence" value="ECO:0007669"/>
    <property type="project" value="TreeGrafter"/>
</dbReference>
<evidence type="ECO:0000313" key="4">
    <source>
        <dbReference type="EMBL" id="RZQ60191.1"/>
    </source>
</evidence>
<evidence type="ECO:0000313" key="5">
    <source>
        <dbReference type="Proteomes" id="UP000292003"/>
    </source>
</evidence>
<dbReference type="SUPFAM" id="SSF52540">
    <property type="entry name" value="P-loop containing nucleoside triphosphate hydrolases"/>
    <property type="match status" value="1"/>
</dbReference>
<keyword evidence="1" id="KW-0547">Nucleotide-binding</keyword>
<dbReference type="EMBL" id="SFCC01000018">
    <property type="protein sequence ID" value="RZQ60191.1"/>
    <property type="molecule type" value="Genomic_DNA"/>
</dbReference>
<evidence type="ECO:0000256" key="1">
    <source>
        <dbReference type="ARBA" id="ARBA00022741"/>
    </source>
</evidence>
<dbReference type="InterPro" id="IPR036388">
    <property type="entry name" value="WH-like_DNA-bd_sf"/>
</dbReference>
<protein>
    <submittedName>
        <fullName evidence="4">Helix-turn-helix transcriptional regulator</fullName>
    </submittedName>
</protein>
<gene>
    <name evidence="4" type="ORF">EWH70_29825</name>
</gene>
<dbReference type="GO" id="GO:0003677">
    <property type="term" value="F:DNA binding"/>
    <property type="evidence" value="ECO:0007669"/>
    <property type="project" value="InterPro"/>
</dbReference>
<sequence>MQSHTITPTVERVVRVTVLDPPGAAAAPGERTPRWTGRESCALVERGTQLERLHQAVTALLFGRSGTVLVTGPRGSGVSTLLREMVTHGRELGLAAATARCSPAERGLRYGVVSQFAAGLTAAGFPVRADASGLPGLCAEFVGLASTHPLLLAVDDPHWADEDSRAWLAAMTSRVRQAPILLVTGAPAGTAGERGGIHVELRPLSTRGVGELVTSRYRGPVAPTFIERAAAASKGSPAVLHQVLDRFSVGRLHPSPEHLPRLERYAHDVESALLAGLPPDVLALLRAVAVAAGHLDSELVLRLADGSESTLDALVRLGLVVRDPRPRVADPAVASAALAALDVAERARLAGRAAALANRAALPARTKAELLLAAPPVGEPWAPEALSVVAAAHRAAGRHADAAALLRRALREPCSADVQARLLVELAGVEAAVDVAAAARRLQRVVLSSSEVAPDTVLVAADRLLLHTDPATAHRVIATAVARSGEPDDALTALGTLAESHCGGEQALPVPTLPALPEEPAGVARTAVAWRLVTAGRDRTRARDLARSAVCGGRDGLFGARLHACRALLYCDDLAEGGAALDELAADARRAGVPAVAALALGERCWHDLRAGNAARAEEHLEQVLAELPRSRAWPRALEGAVHLARGRTAEAESALRAEPPDEAERGFGWACLLFVRGMLAVEVADPHTALRHFAEAGRVLTTLRWTNPALLPWQILTAAAQHATGDREAAAASVRRAVRLARRWGGPVVLAQTSLWAARASEGDGTPALTGEDNRIAALVAAGRSNAEIANLLGLRRRTVESRLTGVYRALGLAGREQLARLVNGTRED</sequence>
<dbReference type="GO" id="GO:0005524">
    <property type="term" value="F:ATP binding"/>
    <property type="evidence" value="ECO:0007669"/>
    <property type="project" value="UniProtKB-KW"/>
</dbReference>
<dbReference type="InterPro" id="IPR041664">
    <property type="entry name" value="AAA_16"/>
</dbReference>
<comment type="caution">
    <text evidence="4">The sequence shown here is derived from an EMBL/GenBank/DDBJ whole genome shotgun (WGS) entry which is preliminary data.</text>
</comment>
<dbReference type="Pfam" id="PF00196">
    <property type="entry name" value="GerE"/>
    <property type="match status" value="1"/>
</dbReference>
<accession>A0A4Q7IYV1</accession>
<dbReference type="InterPro" id="IPR016032">
    <property type="entry name" value="Sig_transdc_resp-reg_C-effctor"/>
</dbReference>
<dbReference type="PANTHER" id="PTHR16305:SF35">
    <property type="entry name" value="TRANSCRIPTIONAL ACTIVATOR DOMAIN"/>
    <property type="match status" value="1"/>
</dbReference>
<dbReference type="InterPro" id="IPR000792">
    <property type="entry name" value="Tscrpt_reg_LuxR_C"/>
</dbReference>
<dbReference type="AlphaFoldDB" id="A0A4Q7IYV1"/>
<dbReference type="Gene3D" id="1.10.10.10">
    <property type="entry name" value="Winged helix-like DNA-binding domain superfamily/Winged helix DNA-binding domain"/>
    <property type="match status" value="1"/>
</dbReference>
<keyword evidence="5" id="KW-1185">Reference proteome</keyword>
<dbReference type="SUPFAM" id="SSF46894">
    <property type="entry name" value="C-terminal effector domain of the bipartite response regulators"/>
    <property type="match status" value="1"/>
</dbReference>
<reference evidence="4 5" key="1">
    <citation type="submission" date="2019-02" db="EMBL/GenBank/DDBJ databases">
        <title>Draft genome sequence of Amycolatopsis sp. 8-3EHSu isolated from roots of Suaeda maritima.</title>
        <authorList>
            <person name="Duangmal K."/>
            <person name="Chantavorakit T."/>
        </authorList>
    </citation>
    <scope>NUCLEOTIDE SEQUENCE [LARGE SCALE GENOMIC DNA]</scope>
    <source>
        <strain evidence="4 5">8-3EHSu</strain>
    </source>
</reference>